<evidence type="ECO:0000256" key="2">
    <source>
        <dbReference type="ARBA" id="ARBA00008066"/>
    </source>
</evidence>
<comment type="similarity">
    <text evidence="2">Belongs to the amino acid/polyamine transporter 2 family.</text>
</comment>
<keyword evidence="4 7" id="KW-1133">Transmembrane helix</keyword>
<feature type="transmembrane region" description="Helical" evidence="7">
    <location>
        <begin position="641"/>
        <end position="659"/>
    </location>
</feature>
<name>A0AAD5ULW7_9FUNG</name>
<feature type="transmembrane region" description="Helical" evidence="7">
    <location>
        <begin position="553"/>
        <end position="576"/>
    </location>
</feature>
<feature type="compositionally biased region" description="Basic residues" evidence="6">
    <location>
        <begin position="1"/>
        <end position="15"/>
    </location>
</feature>
<gene>
    <name evidence="9" type="primary">AVT3</name>
    <name evidence="9" type="ORF">HK103_006988</name>
</gene>
<feature type="transmembrane region" description="Helical" evidence="7">
    <location>
        <begin position="368"/>
        <end position="389"/>
    </location>
</feature>
<dbReference type="InterPro" id="IPR013057">
    <property type="entry name" value="AA_transpt_TM"/>
</dbReference>
<accession>A0AAD5ULW7</accession>
<keyword evidence="10" id="KW-1185">Reference proteome</keyword>
<feature type="compositionally biased region" description="Basic and acidic residues" evidence="6">
    <location>
        <begin position="29"/>
        <end position="50"/>
    </location>
</feature>
<evidence type="ECO:0000256" key="3">
    <source>
        <dbReference type="ARBA" id="ARBA00022692"/>
    </source>
</evidence>
<dbReference type="Proteomes" id="UP001210925">
    <property type="component" value="Unassembled WGS sequence"/>
</dbReference>
<feature type="transmembrane region" description="Helical" evidence="7">
    <location>
        <begin position="522"/>
        <end position="541"/>
    </location>
</feature>
<feature type="region of interest" description="Disordered" evidence="6">
    <location>
        <begin position="111"/>
        <end position="145"/>
    </location>
</feature>
<evidence type="ECO:0000256" key="4">
    <source>
        <dbReference type="ARBA" id="ARBA00022989"/>
    </source>
</evidence>
<feature type="transmembrane region" description="Helical" evidence="7">
    <location>
        <begin position="415"/>
        <end position="436"/>
    </location>
</feature>
<evidence type="ECO:0000256" key="7">
    <source>
        <dbReference type="SAM" id="Phobius"/>
    </source>
</evidence>
<evidence type="ECO:0000313" key="10">
    <source>
        <dbReference type="Proteomes" id="UP001210925"/>
    </source>
</evidence>
<comment type="caution">
    <text evidence="9">The sequence shown here is derived from an EMBL/GenBank/DDBJ whole genome shotgun (WGS) entry which is preliminary data.</text>
</comment>
<feature type="transmembrane region" description="Helical" evidence="7">
    <location>
        <begin position="484"/>
        <end position="502"/>
    </location>
</feature>
<protein>
    <submittedName>
        <fullName evidence="9">Neutral amino acid transporter</fullName>
    </submittedName>
</protein>
<feature type="transmembrane region" description="Helical" evidence="7">
    <location>
        <begin position="665"/>
        <end position="687"/>
    </location>
</feature>
<evidence type="ECO:0000259" key="8">
    <source>
        <dbReference type="Pfam" id="PF01490"/>
    </source>
</evidence>
<evidence type="ECO:0000256" key="1">
    <source>
        <dbReference type="ARBA" id="ARBA00004141"/>
    </source>
</evidence>
<reference evidence="9" key="1">
    <citation type="submission" date="2020-05" db="EMBL/GenBank/DDBJ databases">
        <title>Phylogenomic resolution of chytrid fungi.</title>
        <authorList>
            <person name="Stajich J.E."/>
            <person name="Amses K."/>
            <person name="Simmons R."/>
            <person name="Seto K."/>
            <person name="Myers J."/>
            <person name="Bonds A."/>
            <person name="Quandt C.A."/>
            <person name="Barry K."/>
            <person name="Liu P."/>
            <person name="Grigoriev I."/>
            <person name="Longcore J.E."/>
            <person name="James T.Y."/>
        </authorList>
    </citation>
    <scope>NUCLEOTIDE SEQUENCE</scope>
    <source>
        <strain evidence="9">PLAUS21</strain>
    </source>
</reference>
<dbReference type="GO" id="GO:0015179">
    <property type="term" value="F:L-amino acid transmembrane transporter activity"/>
    <property type="evidence" value="ECO:0007669"/>
    <property type="project" value="TreeGrafter"/>
</dbReference>
<comment type="subcellular location">
    <subcellularLocation>
        <location evidence="1">Membrane</location>
        <topology evidence="1">Multi-pass membrane protein</topology>
    </subcellularLocation>
</comment>
<keyword evidence="5 7" id="KW-0472">Membrane</keyword>
<dbReference type="PANTHER" id="PTHR22950">
    <property type="entry name" value="AMINO ACID TRANSPORTER"/>
    <property type="match status" value="1"/>
</dbReference>
<dbReference type="AlphaFoldDB" id="A0AAD5ULW7"/>
<sequence length="745" mass="82105">MPPKKKQNRKSKGKKKASENSSVNTSPEIAKHDFPVEEAHDEIESPEHKISLSVKASDYEIEPSRAIVVEQPKQSLLTQAAVKIQSLPKEEGSMPIPKTKATLETEKILSKSFGNTKSKSPSNSLSRSIPKSIPRRSSTAKGATPSSLFQAAHLKNVAAGINSDSDIDEILGVQEVNNIVAEHLVQPPSDSGASFGSMSHSLVGGAITRDIYKWKENRESKEGQRQRRNSEPDVVIPVSPTMQTAADLREPGGFRRHFIQNKARREGKRPPNFVTSNFIDFLVLYGFYGGDVYPSDDEDEGDELPSVPGDIENEIEQESAPLLQRASSTTNNTVKGTSEAKAFFMMVKAFVGTGVLFLPKAFSNGGLLFSVITMLVLGYMTLHCMILLVDTSRALGHKSFGDIGEHIYGSKMRKLVLASIAVSQMGFCCAYFIFVGQNLRDLLMITSNCKLILPDWFFILLQLILYIPLAWVRKIKNFGITSLIADVFILLGLGYIFVYDLILVGERGAQNVPWVNLQSFPLFIGTAMFAFEGICLMLPIAESMKQPERFNRVLTYGMIVIGGVFLTIGTLGYLALGDEVETIVFLNLPKSPVVSGIQFLYAIAIMLSFPLCVYPAIRITEQAIFGLSTGKASTLVKWEKNLYRAALTMMLGLTAWAGSTNLDKVVSLVGCFACIPLSFIYPALFHLNVSKSKWVIAKDWLVVVFGTLAMIYTTYITLQQWAVGGPEIPRDRCHDSRGNLLTQPI</sequence>
<feature type="transmembrane region" description="Helical" evidence="7">
    <location>
        <begin position="456"/>
        <end position="472"/>
    </location>
</feature>
<organism evidence="9 10">
    <name type="scientific">Boothiomyces macroporosus</name>
    <dbReference type="NCBI Taxonomy" id="261099"/>
    <lineage>
        <taxon>Eukaryota</taxon>
        <taxon>Fungi</taxon>
        <taxon>Fungi incertae sedis</taxon>
        <taxon>Chytridiomycota</taxon>
        <taxon>Chytridiomycota incertae sedis</taxon>
        <taxon>Chytridiomycetes</taxon>
        <taxon>Rhizophydiales</taxon>
        <taxon>Terramycetaceae</taxon>
        <taxon>Boothiomyces</taxon>
    </lineage>
</organism>
<feature type="transmembrane region" description="Helical" evidence="7">
    <location>
        <begin position="596"/>
        <end position="617"/>
    </location>
</feature>
<dbReference type="EMBL" id="JADGKB010000008">
    <property type="protein sequence ID" value="KAJ3261033.1"/>
    <property type="molecule type" value="Genomic_DNA"/>
</dbReference>
<proteinExistence type="inferred from homology"/>
<feature type="compositionally biased region" description="Low complexity" evidence="6">
    <location>
        <begin position="117"/>
        <end position="137"/>
    </location>
</feature>
<evidence type="ECO:0000313" key="9">
    <source>
        <dbReference type="EMBL" id="KAJ3261033.1"/>
    </source>
</evidence>
<evidence type="ECO:0000256" key="5">
    <source>
        <dbReference type="ARBA" id="ARBA00023136"/>
    </source>
</evidence>
<evidence type="ECO:0000256" key="6">
    <source>
        <dbReference type="SAM" id="MobiDB-lite"/>
    </source>
</evidence>
<feature type="region of interest" description="Disordered" evidence="6">
    <location>
        <begin position="1"/>
        <end position="51"/>
    </location>
</feature>
<feature type="transmembrane region" description="Helical" evidence="7">
    <location>
        <begin position="699"/>
        <end position="718"/>
    </location>
</feature>
<dbReference type="Pfam" id="PF01490">
    <property type="entry name" value="Aa_trans"/>
    <property type="match status" value="1"/>
</dbReference>
<keyword evidence="3 7" id="KW-0812">Transmembrane</keyword>
<feature type="domain" description="Amino acid transporter transmembrane" evidence="8">
    <location>
        <begin position="337"/>
        <end position="718"/>
    </location>
</feature>
<dbReference type="PANTHER" id="PTHR22950:SF666">
    <property type="entry name" value="VACUOLAR AMINO ACID TRANSPORTER 4"/>
    <property type="match status" value="1"/>
</dbReference>
<dbReference type="GO" id="GO:0005774">
    <property type="term" value="C:vacuolar membrane"/>
    <property type="evidence" value="ECO:0007669"/>
    <property type="project" value="TreeGrafter"/>
</dbReference>